<accession>E2S9C6</accession>
<dbReference type="GO" id="GO:0016747">
    <property type="term" value="F:acyltransferase activity, transferring groups other than amino-acyl groups"/>
    <property type="evidence" value="ECO:0007669"/>
    <property type="project" value="InterPro"/>
</dbReference>
<reference evidence="2" key="1">
    <citation type="submission" date="2010-08" db="EMBL/GenBank/DDBJ databases">
        <authorList>
            <person name="Muzny D."/>
            <person name="Qin X."/>
            <person name="Buhay C."/>
            <person name="Dugan-Rocha S."/>
            <person name="Ding Y."/>
            <person name="Chen G."/>
            <person name="Hawes A."/>
            <person name="Holder M."/>
            <person name="Jhangiani S."/>
            <person name="Johnson A."/>
            <person name="Khan Z."/>
            <person name="Li Z."/>
            <person name="Liu W."/>
            <person name="Liu X."/>
            <person name="Perez L."/>
            <person name="Shen H."/>
            <person name="Wang Q."/>
            <person name="Watt J."/>
            <person name="Xi L."/>
            <person name="Xin Y."/>
            <person name="Zhou J."/>
            <person name="Deng J."/>
            <person name="Jiang H."/>
            <person name="Liu Y."/>
            <person name="Qu J."/>
            <person name="Song X.-Z."/>
            <person name="Zhang L."/>
            <person name="Villasana D."/>
            <person name="Johnson A."/>
            <person name="Liu J."/>
            <person name="Liyanage D."/>
            <person name="Lorensuhewa L."/>
            <person name="Robinson T."/>
            <person name="Song A."/>
            <person name="Song B.-B."/>
            <person name="Dinh H."/>
            <person name="Thornton R."/>
            <person name="Coyle M."/>
            <person name="Francisco L."/>
            <person name="Jackson L."/>
            <person name="Javaid M."/>
            <person name="Korchina V."/>
            <person name="Kovar C."/>
            <person name="Mata R."/>
            <person name="Mathew T."/>
            <person name="Ngo R."/>
            <person name="Nguyen L."/>
            <person name="Nguyen N."/>
            <person name="Okwuonu G."/>
            <person name="Ongeri F."/>
            <person name="Pham C."/>
            <person name="Simmons D."/>
            <person name="Wilczek-Boney K."/>
            <person name="Hale W."/>
            <person name="Jakkamsetti A."/>
            <person name="Pham P."/>
            <person name="Ruth R."/>
            <person name="San Lucas F."/>
            <person name="Warren J."/>
            <person name="Zhang J."/>
            <person name="Zhao Z."/>
            <person name="Zhou C."/>
            <person name="Zhu D."/>
            <person name="Lee S."/>
            <person name="Bess C."/>
            <person name="Blankenburg K."/>
            <person name="Forbes L."/>
            <person name="Fu Q."/>
            <person name="Gubbala S."/>
            <person name="Hirani K."/>
            <person name="Jayaseelan J.C."/>
            <person name="Lara F."/>
            <person name="Munidasa M."/>
            <person name="Palculict T."/>
            <person name="Patil S."/>
            <person name="Pu L.-L."/>
            <person name="Saada N."/>
            <person name="Tang L."/>
            <person name="Weissenberger G."/>
            <person name="Zhu Y."/>
            <person name="Hemphill L."/>
            <person name="Shang Y."/>
            <person name="Youmans B."/>
            <person name="Ayvaz T."/>
            <person name="Ross M."/>
            <person name="Santibanez J."/>
            <person name="Aqrawi P."/>
            <person name="Gross S."/>
            <person name="Joshi V."/>
            <person name="Fowler G."/>
            <person name="Nazareth L."/>
            <person name="Reid J."/>
            <person name="Worley K."/>
            <person name="Petrosino J."/>
            <person name="Highlander S."/>
            <person name="Gibbs R."/>
        </authorList>
    </citation>
    <scope>NUCLEOTIDE SEQUENCE [LARGE SCALE GENOMIC DNA]</scope>
    <source>
        <strain evidence="2">DSM 15272</strain>
    </source>
</reference>
<dbReference type="STRING" id="585531.HMPREF0063_10566"/>
<keyword evidence="3" id="KW-1185">Reference proteome</keyword>
<dbReference type="PANTHER" id="PTHR43138:SF1">
    <property type="entry name" value="N-ACETYLTRANSFERASE ACA1"/>
    <property type="match status" value="1"/>
</dbReference>
<name>E2S9C6_9ACTN</name>
<dbReference type="eggNOG" id="COG1247">
    <property type="taxonomic scope" value="Bacteria"/>
</dbReference>
<dbReference type="OrthoDB" id="9788300at2"/>
<evidence type="ECO:0000313" key="2">
    <source>
        <dbReference type="EMBL" id="EFQ83850.1"/>
    </source>
</evidence>
<dbReference type="InterPro" id="IPR016181">
    <property type="entry name" value="Acyl_CoA_acyltransferase"/>
</dbReference>
<evidence type="ECO:0000259" key="1">
    <source>
        <dbReference type="PROSITE" id="PS51186"/>
    </source>
</evidence>
<dbReference type="InterPro" id="IPR000182">
    <property type="entry name" value="GNAT_dom"/>
</dbReference>
<dbReference type="PROSITE" id="PS51186">
    <property type="entry name" value="GNAT"/>
    <property type="match status" value="1"/>
</dbReference>
<comment type="caution">
    <text evidence="2">The sequence shown here is derived from an EMBL/GenBank/DDBJ whole genome shotgun (WGS) entry which is preliminary data.</text>
</comment>
<proteinExistence type="predicted"/>
<feature type="domain" description="N-acetyltransferase" evidence="1">
    <location>
        <begin position="1"/>
        <end position="162"/>
    </location>
</feature>
<evidence type="ECO:0000313" key="3">
    <source>
        <dbReference type="Proteomes" id="UP000003111"/>
    </source>
</evidence>
<dbReference type="Gene3D" id="3.40.630.30">
    <property type="match status" value="1"/>
</dbReference>
<organism evidence="2 3">
    <name type="scientific">Aeromicrobium marinum DSM 15272</name>
    <dbReference type="NCBI Taxonomy" id="585531"/>
    <lineage>
        <taxon>Bacteria</taxon>
        <taxon>Bacillati</taxon>
        <taxon>Actinomycetota</taxon>
        <taxon>Actinomycetes</taxon>
        <taxon>Propionibacteriales</taxon>
        <taxon>Nocardioidaceae</taxon>
        <taxon>Aeromicrobium</taxon>
    </lineage>
</organism>
<dbReference type="InterPro" id="IPR052742">
    <property type="entry name" value="Mito_N-acetyltransferase"/>
</dbReference>
<gene>
    <name evidence="2" type="ORF">HMPREF0063_10566</name>
</gene>
<dbReference type="PANTHER" id="PTHR43138">
    <property type="entry name" value="ACETYLTRANSFERASE, GNAT FAMILY"/>
    <property type="match status" value="1"/>
</dbReference>
<dbReference type="Proteomes" id="UP000003111">
    <property type="component" value="Unassembled WGS sequence"/>
</dbReference>
<dbReference type="CDD" id="cd04301">
    <property type="entry name" value="NAT_SF"/>
    <property type="match status" value="1"/>
</dbReference>
<dbReference type="HOGENOM" id="CLU_013985_42_2_11"/>
<dbReference type="RefSeq" id="WP_007077588.1">
    <property type="nucleotide sequence ID" value="NZ_CM001024.1"/>
</dbReference>
<dbReference type="EMBL" id="ACLF03000003">
    <property type="protein sequence ID" value="EFQ83850.1"/>
    <property type="molecule type" value="Genomic_DNA"/>
</dbReference>
<protein>
    <submittedName>
        <fullName evidence="2">Acetyltransferase, GNAT family</fullName>
    </submittedName>
</protein>
<sequence>MILRDLVADDWPAVHAILRSVAEQGETYDWPADISEPQLRAMWVENPGWRTVVATTDDGAVLGVADFGPNRIGRGAHVANASFVVAPGAGGQGVGRALGEHVVRAARADGFAALQFNAVVETNTAAVALWTSLGFAIIGTVPEAFEHPRHGRVGLHVMHRPL</sequence>
<dbReference type="Pfam" id="PF00583">
    <property type="entry name" value="Acetyltransf_1"/>
    <property type="match status" value="1"/>
</dbReference>
<dbReference type="SUPFAM" id="SSF55729">
    <property type="entry name" value="Acyl-CoA N-acyltransferases (Nat)"/>
    <property type="match status" value="1"/>
</dbReference>
<dbReference type="AlphaFoldDB" id="E2S9C6"/>